<dbReference type="PANTHER" id="PTHR38936:SF1">
    <property type="entry name" value="DUF641 DOMAIN-CONTAINING PROTEIN"/>
    <property type="match status" value="1"/>
</dbReference>
<gene>
    <name evidence="2" type="ORF">DCAR_0314135</name>
</gene>
<dbReference type="Proteomes" id="UP000077755">
    <property type="component" value="Chromosome 3"/>
</dbReference>
<accession>A0A166CFT7</accession>
<dbReference type="EMBL" id="CP093345">
    <property type="protein sequence ID" value="WOG94838.1"/>
    <property type="molecule type" value="Genomic_DNA"/>
</dbReference>
<organism evidence="2 3">
    <name type="scientific">Daucus carota subsp. sativus</name>
    <name type="common">Carrot</name>
    <dbReference type="NCBI Taxonomy" id="79200"/>
    <lineage>
        <taxon>Eukaryota</taxon>
        <taxon>Viridiplantae</taxon>
        <taxon>Streptophyta</taxon>
        <taxon>Embryophyta</taxon>
        <taxon>Tracheophyta</taxon>
        <taxon>Spermatophyta</taxon>
        <taxon>Magnoliopsida</taxon>
        <taxon>eudicotyledons</taxon>
        <taxon>Gunneridae</taxon>
        <taxon>Pentapetalae</taxon>
        <taxon>asterids</taxon>
        <taxon>campanulids</taxon>
        <taxon>Apiales</taxon>
        <taxon>Apiaceae</taxon>
        <taxon>Apioideae</taxon>
        <taxon>Scandiceae</taxon>
        <taxon>Daucinae</taxon>
        <taxon>Daucus</taxon>
        <taxon>Daucus sect. Daucus</taxon>
    </lineage>
</organism>
<proteinExistence type="predicted"/>
<keyword evidence="3" id="KW-1185">Reference proteome</keyword>
<feature type="compositionally biased region" description="Basic and acidic residues" evidence="1">
    <location>
        <begin position="1"/>
        <end position="19"/>
    </location>
</feature>
<evidence type="ECO:0000313" key="2">
    <source>
        <dbReference type="EMBL" id="WOG94838.1"/>
    </source>
</evidence>
<evidence type="ECO:0000313" key="3">
    <source>
        <dbReference type="Proteomes" id="UP000077755"/>
    </source>
</evidence>
<evidence type="ECO:0000256" key="1">
    <source>
        <dbReference type="SAM" id="MobiDB-lite"/>
    </source>
</evidence>
<reference evidence="2" key="1">
    <citation type="journal article" date="2016" name="Nat. Genet.">
        <title>A high-quality carrot genome assembly provides new insights into carotenoid accumulation and asterid genome evolution.</title>
        <authorList>
            <person name="Iorizzo M."/>
            <person name="Ellison S."/>
            <person name="Senalik D."/>
            <person name="Zeng P."/>
            <person name="Satapoomin P."/>
            <person name="Huang J."/>
            <person name="Bowman M."/>
            <person name="Iovene M."/>
            <person name="Sanseverino W."/>
            <person name="Cavagnaro P."/>
            <person name="Yildiz M."/>
            <person name="Macko-Podgorni A."/>
            <person name="Moranska E."/>
            <person name="Grzebelus E."/>
            <person name="Grzebelus D."/>
            <person name="Ashrafi H."/>
            <person name="Zheng Z."/>
            <person name="Cheng S."/>
            <person name="Spooner D."/>
            <person name="Van Deynze A."/>
            <person name="Simon P."/>
        </authorList>
    </citation>
    <scope>NUCLEOTIDE SEQUENCE</scope>
    <source>
        <tissue evidence="2">Leaf</tissue>
    </source>
</reference>
<dbReference type="PANTHER" id="PTHR38936">
    <property type="entry name" value="TITIN-LIKE ISOFORM X2"/>
    <property type="match status" value="1"/>
</dbReference>
<feature type="region of interest" description="Disordered" evidence="1">
    <location>
        <begin position="1"/>
        <end position="23"/>
    </location>
</feature>
<name>A0A166CFT7_DAUCS</name>
<dbReference type="Gramene" id="KZN03718">
    <property type="protein sequence ID" value="KZN03718"/>
    <property type="gene ID" value="DCAR_012474"/>
</dbReference>
<sequence length="218" mass="24970">MGRKPKSADHHNLQVHDRTNSIPVTKRYMKVRQSERLKNIARTRRAEKLENGDVNEPINLEESERDDELEIVQIDEIEEPIPCGKSLEEKVDQLVEDVEILKSKVNERDFPTDGSSELKYKTLYIRSQKKIQSLAFENGKLSNQLLIAHAKIEKHENGKDFVAKLKEVLESNLTKATETLVKLSSQAVFPGSPHPPHPDRVIDLEVQAHEKRQKKGSK</sequence>
<reference evidence="2" key="2">
    <citation type="submission" date="2022-03" db="EMBL/GenBank/DDBJ databases">
        <title>Draft title - Genomic analysis of global carrot germplasm unveils the trajectory of domestication and the origin of high carotenoid orange carrot.</title>
        <authorList>
            <person name="Iorizzo M."/>
            <person name="Ellison S."/>
            <person name="Senalik D."/>
            <person name="Macko-Podgorni A."/>
            <person name="Grzebelus D."/>
            <person name="Bostan H."/>
            <person name="Rolling W."/>
            <person name="Curaba J."/>
            <person name="Simon P."/>
        </authorList>
    </citation>
    <scope>NUCLEOTIDE SEQUENCE</scope>
    <source>
        <tissue evidence="2">Leaf</tissue>
    </source>
</reference>
<dbReference type="OrthoDB" id="1937314at2759"/>
<protein>
    <submittedName>
        <fullName evidence="2">Uncharacterized protein</fullName>
    </submittedName>
</protein>
<dbReference type="KEGG" id="dcr:108210499"/>
<dbReference type="AlphaFoldDB" id="A0A166CFT7"/>